<dbReference type="EMBL" id="LZYB01000002">
    <property type="protein sequence ID" value="OBV11402.1"/>
    <property type="molecule type" value="Genomic_DNA"/>
</dbReference>
<keyword evidence="1" id="KW-0812">Transmembrane</keyword>
<proteinExistence type="predicted"/>
<protein>
    <submittedName>
        <fullName evidence="2">Uncharacterized protein</fullName>
    </submittedName>
</protein>
<organism evidence="2 3">
    <name type="scientific">Erythrobacter dokdonensis DSW-74</name>
    <dbReference type="NCBI Taxonomy" id="1300349"/>
    <lineage>
        <taxon>Bacteria</taxon>
        <taxon>Pseudomonadati</taxon>
        <taxon>Pseudomonadota</taxon>
        <taxon>Alphaproteobacteria</taxon>
        <taxon>Sphingomonadales</taxon>
        <taxon>Erythrobacteraceae</taxon>
        <taxon>Erythrobacter/Porphyrobacter group</taxon>
        <taxon>Erythrobacter</taxon>
    </lineage>
</organism>
<accession>A0A1A7BIX6</accession>
<evidence type="ECO:0000313" key="2">
    <source>
        <dbReference type="EMBL" id="OBV11402.1"/>
    </source>
</evidence>
<keyword evidence="3" id="KW-1185">Reference proteome</keyword>
<evidence type="ECO:0000313" key="3">
    <source>
        <dbReference type="Proteomes" id="UP000092484"/>
    </source>
</evidence>
<evidence type="ECO:0000256" key="1">
    <source>
        <dbReference type="SAM" id="Phobius"/>
    </source>
</evidence>
<gene>
    <name evidence="2" type="ORF">I603_0845</name>
</gene>
<reference evidence="2 3" key="1">
    <citation type="submission" date="2016-06" db="EMBL/GenBank/DDBJ databases">
        <title>Genome sequence of Porphyrobacter dokdonensis DSW-74.</title>
        <authorList>
            <person name="Kim J.F."/>
            <person name="Song J.Y."/>
        </authorList>
    </citation>
    <scope>NUCLEOTIDE SEQUENCE [LARGE SCALE GENOMIC DNA]</scope>
    <source>
        <strain evidence="2 3">DSW-74</strain>
    </source>
</reference>
<keyword evidence="1" id="KW-1133">Transmembrane helix</keyword>
<feature type="transmembrane region" description="Helical" evidence="1">
    <location>
        <begin position="71"/>
        <end position="88"/>
    </location>
</feature>
<dbReference type="Proteomes" id="UP000092484">
    <property type="component" value="Unassembled WGS sequence"/>
</dbReference>
<feature type="transmembrane region" description="Helical" evidence="1">
    <location>
        <begin position="100"/>
        <end position="118"/>
    </location>
</feature>
<feature type="transmembrane region" description="Helical" evidence="1">
    <location>
        <begin position="46"/>
        <end position="64"/>
    </location>
</feature>
<name>A0A1A7BIX6_9SPHN</name>
<sequence>MANWYKIPPSRHISEREYRANISGINIVFGAVLGFVLAGAEGLAPIDFMIVLFVSALAVILILYLGSTEYILFYGAGVTLLIFFIPSILTDQLKQNPIPYLQPTLAVWASMVALVELLPRERQNNAPSQENDE</sequence>
<feature type="transmembrane region" description="Helical" evidence="1">
    <location>
        <begin position="20"/>
        <end position="40"/>
    </location>
</feature>
<dbReference type="STRING" id="1300349.I603_0845"/>
<keyword evidence="1" id="KW-0472">Membrane</keyword>
<dbReference type="AlphaFoldDB" id="A0A1A7BIX6"/>
<comment type="caution">
    <text evidence="2">The sequence shown here is derived from an EMBL/GenBank/DDBJ whole genome shotgun (WGS) entry which is preliminary data.</text>
</comment>
<dbReference type="RefSeq" id="WP_068862588.1">
    <property type="nucleotide sequence ID" value="NZ_LZYB01000002.1"/>
</dbReference>